<sequence>VIDAAVAGSSATVGMVGAVAGAAHQATMTTVDQTQIITLQVAVEVVNMEEQAALGLGELQLVQVPVSAATVGALQQGTYVDTTTMPKAGDPVVKVGANGEVETVEQEEGVEAHPEEDEEDEEVGQQLLDEVDEPVQAPNDDQNWIKDPDYQPPSGVVKKSKKGKKSRLRYAEGDKDMDVSVYDFEEEQQEGLLSEVNAEKVVGNMKPPKPTKIKKK</sequence>
<keyword evidence="3" id="KW-1185">Reference proteome</keyword>
<dbReference type="Proteomes" id="UP001476798">
    <property type="component" value="Unassembled WGS sequence"/>
</dbReference>
<proteinExistence type="predicted"/>
<organism evidence="2 3">
    <name type="scientific">Goodea atripinnis</name>
    <dbReference type="NCBI Taxonomy" id="208336"/>
    <lineage>
        <taxon>Eukaryota</taxon>
        <taxon>Metazoa</taxon>
        <taxon>Chordata</taxon>
        <taxon>Craniata</taxon>
        <taxon>Vertebrata</taxon>
        <taxon>Euteleostomi</taxon>
        <taxon>Actinopterygii</taxon>
        <taxon>Neopterygii</taxon>
        <taxon>Teleostei</taxon>
        <taxon>Neoteleostei</taxon>
        <taxon>Acanthomorphata</taxon>
        <taxon>Ovalentaria</taxon>
        <taxon>Atherinomorphae</taxon>
        <taxon>Cyprinodontiformes</taxon>
        <taxon>Goodeidae</taxon>
        <taxon>Goodea</taxon>
    </lineage>
</organism>
<evidence type="ECO:0000256" key="1">
    <source>
        <dbReference type="SAM" id="MobiDB-lite"/>
    </source>
</evidence>
<protein>
    <submittedName>
        <fullName evidence="2">Uncharacterized protein</fullName>
    </submittedName>
</protein>
<feature type="compositionally biased region" description="Acidic residues" evidence="1">
    <location>
        <begin position="102"/>
        <end position="133"/>
    </location>
</feature>
<accession>A0ABV0P4M9</accession>
<dbReference type="EMBL" id="JAHRIO010060485">
    <property type="protein sequence ID" value="MEQ2177974.1"/>
    <property type="molecule type" value="Genomic_DNA"/>
</dbReference>
<feature type="non-terminal residue" evidence="2">
    <location>
        <position position="1"/>
    </location>
</feature>
<reference evidence="2 3" key="1">
    <citation type="submission" date="2021-06" db="EMBL/GenBank/DDBJ databases">
        <authorList>
            <person name="Palmer J.M."/>
        </authorList>
    </citation>
    <scope>NUCLEOTIDE SEQUENCE [LARGE SCALE GENOMIC DNA]</scope>
    <source>
        <strain evidence="2 3">GA_2019</strain>
        <tissue evidence="2">Muscle</tissue>
    </source>
</reference>
<feature type="compositionally biased region" description="Basic residues" evidence="1">
    <location>
        <begin position="158"/>
        <end position="168"/>
    </location>
</feature>
<name>A0ABV0P4M9_9TELE</name>
<evidence type="ECO:0000313" key="3">
    <source>
        <dbReference type="Proteomes" id="UP001476798"/>
    </source>
</evidence>
<comment type="caution">
    <text evidence="2">The sequence shown here is derived from an EMBL/GenBank/DDBJ whole genome shotgun (WGS) entry which is preliminary data.</text>
</comment>
<feature type="region of interest" description="Disordered" evidence="1">
    <location>
        <begin position="100"/>
        <end position="174"/>
    </location>
</feature>
<feature type="non-terminal residue" evidence="2">
    <location>
        <position position="216"/>
    </location>
</feature>
<evidence type="ECO:0000313" key="2">
    <source>
        <dbReference type="EMBL" id="MEQ2177974.1"/>
    </source>
</evidence>
<gene>
    <name evidence="2" type="ORF">GOODEAATRI_009289</name>
</gene>